<dbReference type="EMBL" id="JACZDF010000003">
    <property type="protein sequence ID" value="MBD9699135.1"/>
    <property type="molecule type" value="Genomic_DNA"/>
</dbReference>
<evidence type="ECO:0000256" key="1">
    <source>
        <dbReference type="SAM" id="MobiDB-lite"/>
    </source>
</evidence>
<proteinExistence type="predicted"/>
<organism evidence="2 3">
    <name type="scientific">Flavimobilis rhizosphaerae</name>
    <dbReference type="NCBI Taxonomy" id="2775421"/>
    <lineage>
        <taxon>Bacteria</taxon>
        <taxon>Bacillati</taxon>
        <taxon>Actinomycetota</taxon>
        <taxon>Actinomycetes</taxon>
        <taxon>Micrococcales</taxon>
        <taxon>Jonesiaceae</taxon>
        <taxon>Flavimobilis</taxon>
    </lineage>
</organism>
<dbReference type="InterPro" id="IPR019734">
    <property type="entry name" value="TPR_rpt"/>
</dbReference>
<evidence type="ECO:0000313" key="2">
    <source>
        <dbReference type="EMBL" id="MBD9699135.1"/>
    </source>
</evidence>
<feature type="region of interest" description="Disordered" evidence="1">
    <location>
        <begin position="1"/>
        <end position="20"/>
    </location>
</feature>
<name>A0ABR9DPU6_9MICO</name>
<keyword evidence="3" id="KW-1185">Reference proteome</keyword>
<sequence>MAADTTTHSHPTTTSEPRDAAEDIRVALHRLSSSAPEEFFNIANDLRALGCDDAAVPFYEKAIEAGVPEATYNLALLHHERGRTETARSGFVAASEAGDAKGAFMAAQIFEACGDDDRAALHYARALELPETPVRLARVLRRIGLAQEADDIVAESAAMSWESAVEHALRDATPVAEGLTHLDHHWSRGETRVAVTLALLLEEDGRADDAEAVLLVAAEAGDVQALTNLGTHWRDNGDLEAARRAWVDAALRGDALAQRLLEQHPA</sequence>
<gene>
    <name evidence="2" type="ORF">IGS67_06470</name>
</gene>
<dbReference type="RefSeq" id="WP_192278976.1">
    <property type="nucleotide sequence ID" value="NZ_JACZDF010000003.1"/>
</dbReference>
<dbReference type="SUPFAM" id="SSF81901">
    <property type="entry name" value="HCP-like"/>
    <property type="match status" value="2"/>
</dbReference>
<comment type="caution">
    <text evidence="2">The sequence shown here is derived from an EMBL/GenBank/DDBJ whole genome shotgun (WGS) entry which is preliminary data.</text>
</comment>
<evidence type="ECO:0000313" key="3">
    <source>
        <dbReference type="Proteomes" id="UP000642107"/>
    </source>
</evidence>
<evidence type="ECO:0008006" key="4">
    <source>
        <dbReference type="Google" id="ProtNLM"/>
    </source>
</evidence>
<accession>A0ABR9DPU6</accession>
<dbReference type="Gene3D" id="1.25.40.10">
    <property type="entry name" value="Tetratricopeptide repeat domain"/>
    <property type="match status" value="2"/>
</dbReference>
<protein>
    <recommendedName>
        <fullName evidence="4">Tetratricopeptide repeat-containing protein</fullName>
    </recommendedName>
</protein>
<dbReference type="Proteomes" id="UP000642107">
    <property type="component" value="Unassembled WGS sequence"/>
</dbReference>
<feature type="compositionally biased region" description="Low complexity" evidence="1">
    <location>
        <begin position="1"/>
        <end position="15"/>
    </location>
</feature>
<reference evidence="2 3" key="1">
    <citation type="submission" date="2020-09" db="EMBL/GenBank/DDBJ databases">
        <title>Flavimobilis rhizosphaerae sp. nov., isolated from rhizosphere soil of Spartina alterniflora.</title>
        <authorList>
            <person name="Hanqin C."/>
        </authorList>
    </citation>
    <scope>NUCLEOTIDE SEQUENCE [LARGE SCALE GENOMIC DNA]</scope>
    <source>
        <strain evidence="2 3">GY 10621</strain>
    </source>
</reference>
<dbReference type="InterPro" id="IPR011990">
    <property type="entry name" value="TPR-like_helical_dom_sf"/>
</dbReference>
<dbReference type="Pfam" id="PF13176">
    <property type="entry name" value="TPR_7"/>
    <property type="match status" value="1"/>
</dbReference>